<dbReference type="AlphaFoldDB" id="A0A5P8M3Y8"/>
<sequence length="133" mass="14465">MEFTQIDASVLEISKPVSVPLTQGNVRKSMGIMREIAKAQLGAEEPDKISAADQDGETAEIKQTIAGLDAQLKIFDDVNDYVIDVLKLTKHQQQKLDDITFTQLTELAGSIAAHILGIADTQPTEDDQKSNGQ</sequence>
<dbReference type="RefSeq" id="WP_152260628.1">
    <property type="nucleotide sequence ID" value="NZ_CP045143.1"/>
</dbReference>
<reference evidence="1 2" key="1">
    <citation type="submission" date="2019-10" db="EMBL/GenBank/DDBJ databases">
        <title>The completed genome of Lactobacillus harbinensis M1.</title>
        <authorList>
            <person name="Zheng Y."/>
        </authorList>
    </citation>
    <scope>NUCLEOTIDE SEQUENCE [LARGE SCALE GENOMIC DNA]</scope>
    <source>
        <strain evidence="1 2">M1</strain>
    </source>
</reference>
<gene>
    <name evidence="1" type="ORF">D1010_07350</name>
</gene>
<proteinExistence type="predicted"/>
<name>A0A5P8M3Y8_9LACO</name>
<dbReference type="EMBL" id="CP045143">
    <property type="protein sequence ID" value="QFR23228.1"/>
    <property type="molecule type" value="Genomic_DNA"/>
</dbReference>
<accession>A0A5P8M3Y8</accession>
<dbReference type="KEGG" id="lhb:D1010_07350"/>
<dbReference type="Proteomes" id="UP000326779">
    <property type="component" value="Chromosome"/>
</dbReference>
<organism evidence="1 2">
    <name type="scientific">Schleiferilactobacillus harbinensis</name>
    <dbReference type="NCBI Taxonomy" id="304207"/>
    <lineage>
        <taxon>Bacteria</taxon>
        <taxon>Bacillati</taxon>
        <taxon>Bacillota</taxon>
        <taxon>Bacilli</taxon>
        <taxon>Lactobacillales</taxon>
        <taxon>Lactobacillaceae</taxon>
        <taxon>Schleiferilactobacillus</taxon>
    </lineage>
</organism>
<evidence type="ECO:0000313" key="2">
    <source>
        <dbReference type="Proteomes" id="UP000326779"/>
    </source>
</evidence>
<protein>
    <recommendedName>
        <fullName evidence="3">Tail assembly chaperone</fullName>
    </recommendedName>
</protein>
<evidence type="ECO:0008006" key="3">
    <source>
        <dbReference type="Google" id="ProtNLM"/>
    </source>
</evidence>
<evidence type="ECO:0000313" key="1">
    <source>
        <dbReference type="EMBL" id="QFR23228.1"/>
    </source>
</evidence>
<dbReference type="InterPro" id="IPR009681">
    <property type="entry name" value="Phage_TAC_Siphoviridae"/>
</dbReference>
<dbReference type="Pfam" id="PF06896">
    <property type="entry name" value="Phage_TAC_3"/>
    <property type="match status" value="1"/>
</dbReference>